<keyword evidence="3 8" id="KW-1134">Transmembrane beta strand</keyword>
<evidence type="ECO:0000313" key="13">
    <source>
        <dbReference type="Proteomes" id="UP000627292"/>
    </source>
</evidence>
<feature type="domain" description="TonB-dependent receptor-like beta-barrel" evidence="10">
    <location>
        <begin position="358"/>
        <end position="932"/>
    </location>
</feature>
<evidence type="ECO:0000256" key="6">
    <source>
        <dbReference type="ARBA" id="ARBA00023136"/>
    </source>
</evidence>
<comment type="similarity">
    <text evidence="8 9">Belongs to the TonB-dependent receptor family.</text>
</comment>
<evidence type="ECO:0000256" key="5">
    <source>
        <dbReference type="ARBA" id="ARBA00023077"/>
    </source>
</evidence>
<evidence type="ECO:0000259" key="11">
    <source>
        <dbReference type="Pfam" id="PF07715"/>
    </source>
</evidence>
<dbReference type="GO" id="GO:0009279">
    <property type="term" value="C:cell outer membrane"/>
    <property type="evidence" value="ECO:0007669"/>
    <property type="project" value="UniProtKB-SubCell"/>
</dbReference>
<sequence length="975" mass="107837">MLNAPLLHAQKAVSGFVKDKNKAPLRGVSVIVKGKSNGTVTNDSGRYTITVPAGDSILVFTAAGLKSVEASILRLSDDIILTDDYAKLDEVVVVGYGTQKRREVTGAVATIKAENFTAGAIRDVSEAIRGKVAGLNVTSGSGNPSATSSVNLRGYASLAGSTSPLILINGIPGGFNTVAPEDVASIDVLKDASAAAIYGSRGANGVILITTKSAGNETPTSLTYSGYGSVSAFAKKAKFLTADKMRELKSSGVNVGMTDKGLNTDWLGLITRTGNMHNHNVSMKGGNRRSSYVANVNYNNQNGVFKNTYNQELKATLDFYHYMFDDRLKINLNLIKGFQKQDVANNLFGAMDIDNPYRQANNHNPTDSVTNFRGRWYESNTPLQYYNPVAIINETLGETENEWTRLSGNIGLNIVKGWDMNLLLSTNRNSGNSGSYETWKHYSTTLQGRNGVANVATSRSKTDNLELTTTYRKNWKGHNFTLLGGYSYQYNVNDGFNAYNFDFQHDVLSYHDIYWGKALPDGRGASMGSNKNDNKLIAFLGRINYSYDNRYTIMASIRREGSSKFGANHKWGNFPSISTGWTLSNESFLRNVSGINLLKLRAGWGITGIAPASSYLSLATYEYGTIFKNGDESIYPLRPGQNPNPNLRWEKSTEFNFGLDFALLNNRLSGSIDVYNKETKDLLWNYPVPSPPNFSTVTVANVGRMRNKGVEILLNAVPVKNRNFSWNSSLTFSHNANKLMSLSNDFYQIDQNRLEFGGITEPISILSHRLEVGMPLGNFYGFKSVDITDNGLWIIETAKGERKTLAADMLGKDEFRQYLGNGIPKYTGGWTNTFNYKGWDMSVVLTGAFSYQILNSQRMFYENPNIPFNVLESAYDKVYGKAVLKYPQTYVSYYLENGNYVKLDNITIGYSPKFQANKYIKSLRVYASGANLGYITGYKGLDPEIIRNDVRIAGIDDRDKYPSIRTFTIGVNATF</sequence>
<dbReference type="PROSITE" id="PS52016">
    <property type="entry name" value="TONB_DEPENDENT_REC_3"/>
    <property type="match status" value="1"/>
</dbReference>
<dbReference type="Proteomes" id="UP000627292">
    <property type="component" value="Unassembled WGS sequence"/>
</dbReference>
<dbReference type="Pfam" id="PF00593">
    <property type="entry name" value="TonB_dep_Rec_b-barrel"/>
    <property type="match status" value="1"/>
</dbReference>
<dbReference type="Gene3D" id="2.170.130.10">
    <property type="entry name" value="TonB-dependent receptor, plug domain"/>
    <property type="match status" value="1"/>
</dbReference>
<dbReference type="Gene3D" id="2.40.170.20">
    <property type="entry name" value="TonB-dependent receptor, beta-barrel domain"/>
    <property type="match status" value="1"/>
</dbReference>
<evidence type="ECO:0000256" key="4">
    <source>
        <dbReference type="ARBA" id="ARBA00022692"/>
    </source>
</evidence>
<keyword evidence="2 8" id="KW-0813">Transport</keyword>
<dbReference type="Pfam" id="PF13715">
    <property type="entry name" value="CarbopepD_reg_2"/>
    <property type="match status" value="1"/>
</dbReference>
<proteinExistence type="inferred from homology"/>
<organism evidence="12 13">
    <name type="scientific">Filimonas zeae</name>
    <dbReference type="NCBI Taxonomy" id="1737353"/>
    <lineage>
        <taxon>Bacteria</taxon>
        <taxon>Pseudomonadati</taxon>
        <taxon>Bacteroidota</taxon>
        <taxon>Chitinophagia</taxon>
        <taxon>Chitinophagales</taxon>
        <taxon>Chitinophagaceae</taxon>
        <taxon>Filimonas</taxon>
    </lineage>
</organism>
<reference evidence="12" key="1">
    <citation type="journal article" date="2014" name="Int. J. Syst. Evol. Microbiol.">
        <title>Complete genome sequence of Corynebacterium casei LMG S-19264T (=DSM 44701T), isolated from a smear-ripened cheese.</title>
        <authorList>
            <consortium name="US DOE Joint Genome Institute (JGI-PGF)"/>
            <person name="Walter F."/>
            <person name="Albersmeier A."/>
            <person name="Kalinowski J."/>
            <person name="Ruckert C."/>
        </authorList>
    </citation>
    <scope>NUCLEOTIDE SEQUENCE</scope>
    <source>
        <strain evidence="12">CGMCC 1.15290</strain>
    </source>
</reference>
<accession>A0A917IW37</accession>
<evidence type="ECO:0000256" key="7">
    <source>
        <dbReference type="ARBA" id="ARBA00023237"/>
    </source>
</evidence>
<dbReference type="InterPro" id="IPR036942">
    <property type="entry name" value="Beta-barrel_TonB_sf"/>
</dbReference>
<evidence type="ECO:0000256" key="3">
    <source>
        <dbReference type="ARBA" id="ARBA00022452"/>
    </source>
</evidence>
<evidence type="ECO:0000256" key="8">
    <source>
        <dbReference type="PROSITE-ProRule" id="PRU01360"/>
    </source>
</evidence>
<dbReference type="InterPro" id="IPR008969">
    <property type="entry name" value="CarboxyPept-like_regulatory"/>
</dbReference>
<name>A0A917IW37_9BACT</name>
<dbReference type="InterPro" id="IPR000531">
    <property type="entry name" value="Beta-barrel_TonB"/>
</dbReference>
<dbReference type="SUPFAM" id="SSF49464">
    <property type="entry name" value="Carboxypeptidase regulatory domain-like"/>
    <property type="match status" value="1"/>
</dbReference>
<protein>
    <submittedName>
        <fullName evidence="12">SusC/RagA family TonB-linked outer membrane protein</fullName>
    </submittedName>
</protein>
<dbReference type="AlphaFoldDB" id="A0A917IW37"/>
<comment type="caution">
    <text evidence="12">The sequence shown here is derived from an EMBL/GenBank/DDBJ whole genome shotgun (WGS) entry which is preliminary data.</text>
</comment>
<keyword evidence="13" id="KW-1185">Reference proteome</keyword>
<dbReference type="SUPFAM" id="SSF56935">
    <property type="entry name" value="Porins"/>
    <property type="match status" value="1"/>
</dbReference>
<dbReference type="InterPro" id="IPR023997">
    <property type="entry name" value="TonB-dep_OMP_SusC/RagA_CS"/>
</dbReference>
<evidence type="ECO:0000313" key="12">
    <source>
        <dbReference type="EMBL" id="GGH66345.1"/>
    </source>
</evidence>
<keyword evidence="7 8" id="KW-0998">Cell outer membrane</keyword>
<dbReference type="InterPro" id="IPR037066">
    <property type="entry name" value="Plug_dom_sf"/>
</dbReference>
<keyword evidence="6 8" id="KW-0472">Membrane</keyword>
<dbReference type="InterPro" id="IPR012910">
    <property type="entry name" value="Plug_dom"/>
</dbReference>
<dbReference type="InterPro" id="IPR023996">
    <property type="entry name" value="TonB-dep_OMP_SusC/RagA"/>
</dbReference>
<evidence type="ECO:0000256" key="2">
    <source>
        <dbReference type="ARBA" id="ARBA00022448"/>
    </source>
</evidence>
<keyword evidence="5 9" id="KW-0798">TonB box</keyword>
<gene>
    <name evidence="12" type="ORF">GCM10011379_20450</name>
</gene>
<evidence type="ECO:0000256" key="1">
    <source>
        <dbReference type="ARBA" id="ARBA00004571"/>
    </source>
</evidence>
<keyword evidence="4 8" id="KW-0812">Transmembrane</keyword>
<dbReference type="InterPro" id="IPR039426">
    <property type="entry name" value="TonB-dep_rcpt-like"/>
</dbReference>
<dbReference type="NCBIfam" id="TIGR04057">
    <property type="entry name" value="SusC_RagA_signa"/>
    <property type="match status" value="1"/>
</dbReference>
<evidence type="ECO:0000259" key="10">
    <source>
        <dbReference type="Pfam" id="PF00593"/>
    </source>
</evidence>
<comment type="subcellular location">
    <subcellularLocation>
        <location evidence="1 8">Cell outer membrane</location>
        <topology evidence="1 8">Multi-pass membrane protein</topology>
    </subcellularLocation>
</comment>
<evidence type="ECO:0000256" key="9">
    <source>
        <dbReference type="RuleBase" id="RU003357"/>
    </source>
</evidence>
<dbReference type="Pfam" id="PF07715">
    <property type="entry name" value="Plug"/>
    <property type="match status" value="1"/>
</dbReference>
<dbReference type="NCBIfam" id="TIGR04056">
    <property type="entry name" value="OMP_RagA_SusC"/>
    <property type="match status" value="1"/>
</dbReference>
<reference evidence="12" key="2">
    <citation type="submission" date="2020-09" db="EMBL/GenBank/DDBJ databases">
        <authorList>
            <person name="Sun Q."/>
            <person name="Zhou Y."/>
        </authorList>
    </citation>
    <scope>NUCLEOTIDE SEQUENCE</scope>
    <source>
        <strain evidence="12">CGMCC 1.15290</strain>
    </source>
</reference>
<dbReference type="Gene3D" id="2.60.40.1120">
    <property type="entry name" value="Carboxypeptidase-like, regulatory domain"/>
    <property type="match status" value="1"/>
</dbReference>
<dbReference type="EMBL" id="BMIB01000002">
    <property type="protein sequence ID" value="GGH66345.1"/>
    <property type="molecule type" value="Genomic_DNA"/>
</dbReference>
<feature type="domain" description="TonB-dependent receptor plug" evidence="11">
    <location>
        <begin position="101"/>
        <end position="206"/>
    </location>
</feature>